<keyword evidence="4" id="KW-1185">Reference proteome</keyword>
<dbReference type="AlphaFoldDB" id="A0AA36EZ40"/>
<dbReference type="EMBL" id="OX597815">
    <property type="protein sequence ID" value="CAI9718432.1"/>
    <property type="molecule type" value="Genomic_DNA"/>
</dbReference>
<feature type="compositionally biased region" description="Polar residues" evidence="1">
    <location>
        <begin position="78"/>
        <end position="94"/>
    </location>
</feature>
<feature type="region of interest" description="Disordered" evidence="1">
    <location>
        <begin position="78"/>
        <end position="130"/>
    </location>
</feature>
<evidence type="ECO:0000256" key="1">
    <source>
        <dbReference type="SAM" id="MobiDB-lite"/>
    </source>
</evidence>
<evidence type="ECO:0000313" key="4">
    <source>
        <dbReference type="Proteomes" id="UP001162480"/>
    </source>
</evidence>
<proteinExistence type="predicted"/>
<keyword evidence="2" id="KW-0732">Signal</keyword>
<gene>
    <name evidence="3" type="ORF">OCTVUL_1B014207</name>
</gene>
<feature type="signal peptide" evidence="2">
    <location>
        <begin position="1"/>
        <end position="23"/>
    </location>
</feature>
<dbReference type="Proteomes" id="UP001162480">
    <property type="component" value="Chromosome 2"/>
</dbReference>
<organism evidence="3 4">
    <name type="scientific">Octopus vulgaris</name>
    <name type="common">Common octopus</name>
    <dbReference type="NCBI Taxonomy" id="6645"/>
    <lineage>
        <taxon>Eukaryota</taxon>
        <taxon>Metazoa</taxon>
        <taxon>Spiralia</taxon>
        <taxon>Lophotrochozoa</taxon>
        <taxon>Mollusca</taxon>
        <taxon>Cephalopoda</taxon>
        <taxon>Coleoidea</taxon>
        <taxon>Octopodiformes</taxon>
        <taxon>Octopoda</taxon>
        <taxon>Incirrata</taxon>
        <taxon>Octopodidae</taxon>
        <taxon>Octopus</taxon>
    </lineage>
</organism>
<accession>A0AA36EZ40</accession>
<evidence type="ECO:0000313" key="3">
    <source>
        <dbReference type="EMBL" id="CAI9718432.1"/>
    </source>
</evidence>
<sequence>MPRITVLTLLSITSSMLVFYCLASELKPEQINRPQSIAAPRTERDTTRASKDVLANILLNILRERSMANGYINYPSASNLDNQLDSSPQLQKKNTYYGYRRSNGRVPSFGSKIFPSSSEEDSGPSVFRYG</sequence>
<evidence type="ECO:0000256" key="2">
    <source>
        <dbReference type="SAM" id="SignalP"/>
    </source>
</evidence>
<name>A0AA36EZ40_OCTVU</name>
<reference evidence="3" key="1">
    <citation type="submission" date="2023-08" db="EMBL/GenBank/DDBJ databases">
        <authorList>
            <person name="Alioto T."/>
            <person name="Alioto T."/>
            <person name="Gomez Garrido J."/>
        </authorList>
    </citation>
    <scope>NUCLEOTIDE SEQUENCE</scope>
</reference>
<feature type="chain" id="PRO_5041219263" evidence="2">
    <location>
        <begin position="24"/>
        <end position="130"/>
    </location>
</feature>
<protein>
    <submittedName>
        <fullName evidence="3">Uncharacterized protein</fullName>
    </submittedName>
</protein>